<dbReference type="OrthoDB" id="6091627at2"/>
<feature type="domain" description="Tyr recombinase" evidence="2">
    <location>
        <begin position="737"/>
        <end position="970"/>
    </location>
</feature>
<dbReference type="GO" id="GO:0006310">
    <property type="term" value="P:DNA recombination"/>
    <property type="evidence" value="ECO:0007669"/>
    <property type="project" value="UniProtKB-KW"/>
</dbReference>
<dbReference type="SUPFAM" id="SSF56349">
    <property type="entry name" value="DNA breaking-rejoining enzymes"/>
    <property type="match status" value="2"/>
</dbReference>
<evidence type="ECO:0000313" key="3">
    <source>
        <dbReference type="EMBL" id="CCK77978.1"/>
    </source>
</evidence>
<dbReference type="PROSITE" id="PS51898">
    <property type="entry name" value="TYR_RECOMBINASE"/>
    <property type="match status" value="1"/>
</dbReference>
<name>R4YUM7_OLEAN</name>
<dbReference type="AlphaFoldDB" id="R4YUM7"/>
<protein>
    <recommendedName>
        <fullName evidence="2">Tyr recombinase domain-containing protein</fullName>
    </recommendedName>
</protein>
<keyword evidence="4" id="KW-1185">Reference proteome</keyword>
<dbReference type="EMBL" id="FO203512">
    <property type="protein sequence ID" value="CCK77978.1"/>
    <property type="molecule type" value="Genomic_DNA"/>
</dbReference>
<dbReference type="InterPro" id="IPR002104">
    <property type="entry name" value="Integrase_catalytic"/>
</dbReference>
<dbReference type="GO" id="GO:0015074">
    <property type="term" value="P:DNA integration"/>
    <property type="evidence" value="ECO:0007669"/>
    <property type="project" value="InterPro"/>
</dbReference>
<dbReference type="Gene3D" id="1.10.443.10">
    <property type="entry name" value="Intergrase catalytic core"/>
    <property type="match status" value="1"/>
</dbReference>
<evidence type="ECO:0000313" key="4">
    <source>
        <dbReference type="Proteomes" id="UP000032749"/>
    </source>
</evidence>
<sequence>MSLTNYYPTAETHKNIITTLSQSINLAMDNESLIERHNAFVDYTLALVFSATGHRAVKDPISSIRQIDLQNGLILISDKVTHENRAWRLVALPAIACEQIQNYLDYLPKLAANLENEVAGTLLPTKIRQLFSHSEAIPLFFYLSDTRLGDIENITPKLMAQRWSKCWSLPINFLRHTAATELLKLESADYAQIQLGHASGNAHQFGENAAESAKDILAKIGLALNKYLNEMGWKPIKSPVRLPYGFSEEKISLNQLESQSTKEFGQAARRQNRLKSGKQKRVKLKSYIINAKNSVLNDQGDITTVEEVRGLVNYLVQNTPGDHLNQALRLLYRHVSHFPKGKEIVKIIAPIRVLRVEKSPFHENTIYAYQQAIKIRKNFTDYLDSCQTPPTNLQRISEIHISTALFAGISDTRKLEGLLQALKEGVHQLTGGLYVDIPLTDKENPPIYRWRPDEVCQALIQGLYKWDLQDTYRTQQIRKTLSTLMGAIGFEDVKNPFDTLSEAAKAIADIEAPGHLRKVLSGELNVTSLPYTSWVRMHSGKALDINSTPLMADFHSNISNELNVIPDNKYSFKRDKKFIVELRQVFKEAKAIPLGGKANLSTKFKSNLPKLIKEEFDGAGEFHSKMLSVAAWSIYLCKQGTRSKKRLAISTIEKYTFFIANSLAQVELNKSFDCLDSDEYESLYLHIIEMAPESRRHELAGRLREFHWFLESAYAVEPLSWSEILKIANINIEDHFADANMVSEDEYLAIINGINNTAELDRHTRVQYISLVMLGYRFGLRFGEALRLQRLDVLIEGSQIELNIRNNIFGETKTESGVRPSILLEEITELERQSFTSLVQYAEQRLSFDKQTAIFSSVNNPRELISRHQTSLQIGLCIKYITGDSNLRFHHFRHSWASRMYAYFAQSQSGVPNQIASSSIISSRWQNFIGAHETRYILESISHALGHASISTTIEHYNHVTSVSLYQYYDTKIKPMSMKAYAYALGISYDNAKQRSARGILLKINKSIPKPKVKLKSRPIKMKILSDTDSKEILTSLEIEVFLSRLRATQQKSKLIAEQLLIDSKVANEIVDRAIQVERTSGVGYYQLIRHDQSQLFLGEEEKQAKLAALNNKAFILQDKNIQTVLRDYDVLLGELPESEIFSLSTAFLIWQRTLKGDVNIVSDSLELEAIKLIHKVFFSDLKLTLNGEIKLVSTEKVPLRKQSKKAIKFGLNKRINTQIMLQRIMFILSITLSLKLG</sequence>
<keyword evidence="1" id="KW-0233">DNA recombination</keyword>
<dbReference type="HOGENOM" id="CLU_266954_0_0_6"/>
<dbReference type="InterPro" id="IPR013762">
    <property type="entry name" value="Integrase-like_cat_sf"/>
</dbReference>
<evidence type="ECO:0000259" key="2">
    <source>
        <dbReference type="PROSITE" id="PS51898"/>
    </source>
</evidence>
<organism evidence="3 4">
    <name type="scientific">Oleispira antarctica RB-8</name>
    <dbReference type="NCBI Taxonomy" id="698738"/>
    <lineage>
        <taxon>Bacteria</taxon>
        <taxon>Pseudomonadati</taxon>
        <taxon>Pseudomonadota</taxon>
        <taxon>Gammaproteobacteria</taxon>
        <taxon>Oceanospirillales</taxon>
        <taxon>Oceanospirillaceae</taxon>
        <taxon>Oleispira</taxon>
    </lineage>
</organism>
<proteinExistence type="predicted"/>
<dbReference type="Proteomes" id="UP000032749">
    <property type="component" value="Chromosome"/>
</dbReference>
<evidence type="ECO:0000256" key="1">
    <source>
        <dbReference type="ARBA" id="ARBA00023172"/>
    </source>
</evidence>
<dbReference type="Pfam" id="PF00589">
    <property type="entry name" value="Phage_integrase"/>
    <property type="match status" value="1"/>
</dbReference>
<dbReference type="STRING" id="698738.OLEAN_C38020"/>
<reference evidence="3 4" key="1">
    <citation type="journal article" date="2013" name="Nat. Commun.">
        <title>Genome sequence and functional genomic analysis of the oil-degrading bacterium Oleispira antarctica.</title>
        <authorList>
            <person name="Kube M."/>
            <person name="Chernikova T.N."/>
            <person name="Al-Ramahi Y."/>
            <person name="Beloqui A."/>
            <person name="Lopez-Cortez N."/>
            <person name="Guazzaroni M.E."/>
            <person name="Heipieper H.J."/>
            <person name="Klages S."/>
            <person name="Kotsyurbenko O.R."/>
            <person name="Langer I."/>
            <person name="Nechitaylo T.Y."/>
            <person name="Lunsdorf H."/>
            <person name="Fernandez M."/>
            <person name="Juarez S."/>
            <person name="Ciordia S."/>
            <person name="Singer A."/>
            <person name="Kagan O."/>
            <person name="Egorova O."/>
            <person name="Petit P.A."/>
            <person name="Stogios P."/>
            <person name="Kim Y."/>
            <person name="Tchigvintsev A."/>
            <person name="Flick R."/>
            <person name="Denaro R."/>
            <person name="Genovese M."/>
            <person name="Albar J.P."/>
            <person name="Reva O.N."/>
            <person name="Martinez-Gomariz M."/>
            <person name="Tran H."/>
            <person name="Ferrer M."/>
            <person name="Savchenko A."/>
            <person name="Yakunin A.F."/>
            <person name="Yakimov M.M."/>
            <person name="Golyshina O.V."/>
            <person name="Reinhardt R."/>
            <person name="Golyshin P.N."/>
        </authorList>
    </citation>
    <scope>NUCLEOTIDE SEQUENCE [LARGE SCALE GENOMIC DNA]</scope>
</reference>
<dbReference type="GO" id="GO:0003677">
    <property type="term" value="F:DNA binding"/>
    <property type="evidence" value="ECO:0007669"/>
    <property type="project" value="InterPro"/>
</dbReference>
<gene>
    <name evidence="3" type="ORF">OLEAN_C38020</name>
</gene>
<dbReference type="KEGG" id="oai:OLEAN_C38020"/>
<accession>R4YUM7</accession>
<dbReference type="InterPro" id="IPR011010">
    <property type="entry name" value="DNA_brk_join_enz"/>
</dbReference>